<feature type="non-terminal residue" evidence="1">
    <location>
        <position position="65"/>
    </location>
</feature>
<proteinExistence type="predicted"/>
<accession>A0A383D1Q4</accession>
<reference evidence="1" key="1">
    <citation type="submission" date="2018-05" db="EMBL/GenBank/DDBJ databases">
        <authorList>
            <person name="Lanie J.A."/>
            <person name="Ng W.-L."/>
            <person name="Kazmierczak K.M."/>
            <person name="Andrzejewski T.M."/>
            <person name="Davidsen T.M."/>
            <person name="Wayne K.J."/>
            <person name="Tettelin H."/>
            <person name="Glass J.I."/>
            <person name="Rusch D."/>
            <person name="Podicherti R."/>
            <person name="Tsui H.-C.T."/>
            <person name="Winkler M.E."/>
        </authorList>
    </citation>
    <scope>NUCLEOTIDE SEQUENCE</scope>
</reference>
<protein>
    <submittedName>
        <fullName evidence="1">Uncharacterized protein</fullName>
    </submittedName>
</protein>
<dbReference type="EMBL" id="UINC01213606">
    <property type="protein sequence ID" value="SVE38466.1"/>
    <property type="molecule type" value="Genomic_DNA"/>
</dbReference>
<sequence length="65" mass="7855">MLNSKDKSRLKKTAELLYAASSRLRILRFISWPGRVRYIFFRNKEQKLPDVEYEPYDPTTVIEYL</sequence>
<organism evidence="1">
    <name type="scientific">marine metagenome</name>
    <dbReference type="NCBI Taxonomy" id="408172"/>
    <lineage>
        <taxon>unclassified sequences</taxon>
        <taxon>metagenomes</taxon>
        <taxon>ecological metagenomes</taxon>
    </lineage>
</organism>
<evidence type="ECO:0000313" key="1">
    <source>
        <dbReference type="EMBL" id="SVE38466.1"/>
    </source>
</evidence>
<dbReference type="AlphaFoldDB" id="A0A383D1Q4"/>
<gene>
    <name evidence="1" type="ORF">METZ01_LOCUS491320</name>
</gene>
<name>A0A383D1Q4_9ZZZZ</name>